<dbReference type="CDD" id="cd06558">
    <property type="entry name" value="crotonase-like"/>
    <property type="match status" value="1"/>
</dbReference>
<accession>A0A2G1UH66</accession>
<evidence type="ECO:0000313" key="5">
    <source>
        <dbReference type="EMBL" id="PHQ13851.1"/>
    </source>
</evidence>
<reference evidence="5 6" key="1">
    <citation type="submission" date="2017-09" db="EMBL/GenBank/DDBJ databases">
        <title>The draft genome sequences of Marinobacter sp. PWS21.</title>
        <authorList>
            <person name="Cao J."/>
        </authorList>
    </citation>
    <scope>NUCLEOTIDE SEQUENCE [LARGE SCALE GENOMIC DNA]</scope>
    <source>
        <strain evidence="5 6">PWS21</strain>
    </source>
</reference>
<dbReference type="AlphaFoldDB" id="A0A2G1UH66"/>
<dbReference type="PANTHER" id="PTHR43176:SF3">
    <property type="entry name" value="3-HYDROXYISOBUTYRYL-COA HYDROLASE, MITOCHONDRIAL"/>
    <property type="match status" value="1"/>
</dbReference>
<dbReference type="GO" id="GO:0006574">
    <property type="term" value="P:L-valine catabolic process"/>
    <property type="evidence" value="ECO:0007669"/>
    <property type="project" value="TreeGrafter"/>
</dbReference>
<comment type="catalytic activity">
    <reaction evidence="1">
        <text>3-hydroxy-2-methylpropanoyl-CoA + H2O = 3-hydroxy-2-methylpropanoate + CoA + H(+)</text>
        <dbReference type="Rhea" id="RHEA:20888"/>
        <dbReference type="ChEBI" id="CHEBI:11805"/>
        <dbReference type="ChEBI" id="CHEBI:15377"/>
        <dbReference type="ChEBI" id="CHEBI:15378"/>
        <dbReference type="ChEBI" id="CHEBI:57287"/>
        <dbReference type="ChEBI" id="CHEBI:57340"/>
        <dbReference type="EC" id="3.1.2.4"/>
    </reaction>
</comment>
<dbReference type="PANTHER" id="PTHR43176">
    <property type="entry name" value="3-HYDROXYISOBUTYRYL-COA HYDROLASE-RELATED"/>
    <property type="match status" value="1"/>
</dbReference>
<protein>
    <recommendedName>
        <fullName evidence="2">3-hydroxyisobutyryl-CoA hydrolase</fullName>
        <ecNumber evidence="2">3.1.2.4</ecNumber>
    </recommendedName>
</protein>
<evidence type="ECO:0000256" key="3">
    <source>
        <dbReference type="ARBA" id="ARBA00022801"/>
    </source>
</evidence>
<dbReference type="NCBIfam" id="NF004127">
    <property type="entry name" value="PRK05617.1"/>
    <property type="match status" value="1"/>
</dbReference>
<dbReference type="GO" id="GO:0005829">
    <property type="term" value="C:cytosol"/>
    <property type="evidence" value="ECO:0007669"/>
    <property type="project" value="TreeGrafter"/>
</dbReference>
<dbReference type="Gene3D" id="3.90.226.10">
    <property type="entry name" value="2-enoyl-CoA Hydratase, Chain A, domain 1"/>
    <property type="match status" value="1"/>
</dbReference>
<dbReference type="EC" id="3.1.2.4" evidence="2"/>
<keyword evidence="3" id="KW-0378">Hydrolase</keyword>
<organism evidence="5 6">
    <name type="scientific">Marinobacter profundi</name>
    <dbReference type="NCBI Taxonomy" id="2666256"/>
    <lineage>
        <taxon>Bacteria</taxon>
        <taxon>Pseudomonadati</taxon>
        <taxon>Pseudomonadota</taxon>
        <taxon>Gammaproteobacteria</taxon>
        <taxon>Pseudomonadales</taxon>
        <taxon>Marinobacteraceae</taxon>
        <taxon>Marinobacter</taxon>
    </lineage>
</organism>
<name>A0A2G1UH66_9GAMM</name>
<gene>
    <name evidence="5" type="ORF">CLH61_16235</name>
</gene>
<dbReference type="Proteomes" id="UP000231409">
    <property type="component" value="Unassembled WGS sequence"/>
</dbReference>
<dbReference type="SUPFAM" id="SSF52096">
    <property type="entry name" value="ClpP/crotonase"/>
    <property type="match status" value="1"/>
</dbReference>
<feature type="domain" description="Enoyl-CoA hydratase/isomerase" evidence="4">
    <location>
        <begin position="15"/>
        <end position="353"/>
    </location>
</feature>
<dbReference type="RefSeq" id="WP_099615815.1">
    <property type="nucleotide sequence ID" value="NZ_KZ319376.1"/>
</dbReference>
<dbReference type="InterPro" id="IPR029045">
    <property type="entry name" value="ClpP/crotonase-like_dom_sf"/>
</dbReference>
<dbReference type="InterPro" id="IPR045004">
    <property type="entry name" value="ECH_dom"/>
</dbReference>
<comment type="caution">
    <text evidence="5">The sequence shown here is derived from an EMBL/GenBank/DDBJ whole genome shotgun (WGS) entry which is preliminary data.</text>
</comment>
<evidence type="ECO:0000256" key="2">
    <source>
        <dbReference type="ARBA" id="ARBA00011915"/>
    </source>
</evidence>
<proteinExistence type="predicted"/>
<dbReference type="EMBL" id="NTFH01000013">
    <property type="protein sequence ID" value="PHQ13851.1"/>
    <property type="molecule type" value="Genomic_DNA"/>
</dbReference>
<dbReference type="GO" id="GO:0003860">
    <property type="term" value="F:3-hydroxyisobutyryl-CoA hydrolase activity"/>
    <property type="evidence" value="ECO:0007669"/>
    <property type="project" value="UniProtKB-EC"/>
</dbReference>
<sequence length="367" mass="40029">MSILVQELDCREGVVGVITLDSPATLNALTLDMVDGIQAALDSWAADSRVCLVLLQGNGERGFCAGGNLRELYNAMAATGDGRGATDFFSREYRLDFTLHRYPKPVIGWAHGIIMGGGLGLLSGCRYRLITPDAVVAMPETRIGLFPDTGASWFLNRLPEGIGLFLGLTGARLNATDTLRIGLADLAVHQDGRDTLLAQLQEQRWSGDVAADDNRLYRLLNQLDTPAARSLPASELAGCEQAIGRTCHGGDLPELVASLLAEADPSPWWQACMTGLREACPTSLWLVHEQLERARQMSLKDIFEMEMVVAANCVRNPDFREGIRARLIERDNRPAWRFDSLSGVTPDVVADHFIAPWPAHGSPLDLP</sequence>
<keyword evidence="6" id="KW-1185">Reference proteome</keyword>
<evidence type="ECO:0000259" key="4">
    <source>
        <dbReference type="Pfam" id="PF16113"/>
    </source>
</evidence>
<evidence type="ECO:0000256" key="1">
    <source>
        <dbReference type="ARBA" id="ARBA00001709"/>
    </source>
</evidence>
<dbReference type="Pfam" id="PF16113">
    <property type="entry name" value="ECH_2"/>
    <property type="match status" value="1"/>
</dbReference>
<evidence type="ECO:0000313" key="6">
    <source>
        <dbReference type="Proteomes" id="UP000231409"/>
    </source>
</evidence>
<dbReference type="InterPro" id="IPR032259">
    <property type="entry name" value="HIBYL-CoA-H"/>
</dbReference>